<dbReference type="GO" id="GO:0046839">
    <property type="term" value="P:phospholipid dephosphorylation"/>
    <property type="evidence" value="ECO:0007669"/>
    <property type="project" value="TreeGrafter"/>
</dbReference>
<evidence type="ECO:0000256" key="2">
    <source>
        <dbReference type="ARBA" id="ARBA00008816"/>
    </source>
</evidence>
<gene>
    <name evidence="8" type="ORF">LTR78_001172</name>
</gene>
<keyword evidence="9" id="KW-1185">Reference proteome</keyword>
<dbReference type="GO" id="GO:0008195">
    <property type="term" value="F:phosphatidate phosphatase activity"/>
    <property type="evidence" value="ECO:0007669"/>
    <property type="project" value="TreeGrafter"/>
</dbReference>
<dbReference type="SUPFAM" id="SSF48317">
    <property type="entry name" value="Acid phosphatase/Vanadium-dependent haloperoxidase"/>
    <property type="match status" value="1"/>
</dbReference>
<dbReference type="Pfam" id="PF07978">
    <property type="entry name" value="NIPSNAP"/>
    <property type="match status" value="1"/>
</dbReference>
<comment type="subcellular location">
    <subcellularLocation>
        <location evidence="1">Membrane</location>
        <topology evidence="1">Multi-pass membrane protein</topology>
    </subcellularLocation>
</comment>
<evidence type="ECO:0000256" key="6">
    <source>
        <dbReference type="SAM" id="Phobius"/>
    </source>
</evidence>
<evidence type="ECO:0000256" key="4">
    <source>
        <dbReference type="ARBA" id="ARBA00022989"/>
    </source>
</evidence>
<feature type="domain" description="Phosphatidic acid phosphatase type 2/haloperoxidase" evidence="7">
    <location>
        <begin position="17"/>
        <end position="169"/>
    </location>
</feature>
<dbReference type="InterPro" id="IPR043216">
    <property type="entry name" value="PAP-like"/>
</dbReference>
<dbReference type="InterPro" id="IPR000326">
    <property type="entry name" value="PAP2/HPO"/>
</dbReference>
<proteinExistence type="inferred from homology"/>
<accession>A0AAE1C5C3</accession>
<dbReference type="EMBL" id="JAUTXT010000003">
    <property type="protein sequence ID" value="KAK3678719.1"/>
    <property type="molecule type" value="Genomic_DNA"/>
</dbReference>
<evidence type="ECO:0000313" key="9">
    <source>
        <dbReference type="Proteomes" id="UP001274830"/>
    </source>
</evidence>
<dbReference type="Proteomes" id="UP001274830">
    <property type="component" value="Unassembled WGS sequence"/>
</dbReference>
<dbReference type="CDD" id="cd03390">
    <property type="entry name" value="PAP2_containing_1_like"/>
    <property type="match status" value="1"/>
</dbReference>
<evidence type="ECO:0000256" key="1">
    <source>
        <dbReference type="ARBA" id="ARBA00004141"/>
    </source>
</evidence>
<dbReference type="InterPro" id="IPR011008">
    <property type="entry name" value="Dimeric_a/b-barrel"/>
</dbReference>
<evidence type="ECO:0000256" key="3">
    <source>
        <dbReference type="ARBA" id="ARBA00022692"/>
    </source>
</evidence>
<evidence type="ECO:0000313" key="8">
    <source>
        <dbReference type="EMBL" id="KAK3678719.1"/>
    </source>
</evidence>
<comment type="similarity">
    <text evidence="2">Belongs to the PA-phosphatase related phosphoesterase family.</text>
</comment>
<organism evidence="8 9">
    <name type="scientific">Recurvomyces mirabilis</name>
    <dbReference type="NCBI Taxonomy" id="574656"/>
    <lineage>
        <taxon>Eukaryota</taxon>
        <taxon>Fungi</taxon>
        <taxon>Dikarya</taxon>
        <taxon>Ascomycota</taxon>
        <taxon>Pezizomycotina</taxon>
        <taxon>Dothideomycetes</taxon>
        <taxon>Dothideomycetidae</taxon>
        <taxon>Mycosphaerellales</taxon>
        <taxon>Teratosphaeriaceae</taxon>
        <taxon>Recurvomyces</taxon>
    </lineage>
</organism>
<reference evidence="8" key="1">
    <citation type="submission" date="2023-07" db="EMBL/GenBank/DDBJ databases">
        <title>Black Yeasts Isolated from many extreme environments.</title>
        <authorList>
            <person name="Coleine C."/>
            <person name="Stajich J.E."/>
            <person name="Selbmann L."/>
        </authorList>
    </citation>
    <scope>NUCLEOTIDE SEQUENCE</scope>
    <source>
        <strain evidence="8">CCFEE 5485</strain>
    </source>
</reference>
<dbReference type="PANTHER" id="PTHR10165:SF84">
    <property type="entry name" value="PHOSPHATIDIC ACID PHOSPHATASE BETA"/>
    <property type="match status" value="1"/>
</dbReference>
<dbReference type="GO" id="GO:0016020">
    <property type="term" value="C:membrane"/>
    <property type="evidence" value="ECO:0007669"/>
    <property type="project" value="UniProtKB-SubCell"/>
</dbReference>
<dbReference type="Gene3D" id="3.30.70.100">
    <property type="match status" value="1"/>
</dbReference>
<dbReference type="Pfam" id="PF01569">
    <property type="entry name" value="PAP2"/>
    <property type="match status" value="1"/>
</dbReference>
<feature type="transmembrane region" description="Helical" evidence="6">
    <location>
        <begin position="20"/>
        <end position="40"/>
    </location>
</feature>
<feature type="transmembrane region" description="Helical" evidence="6">
    <location>
        <begin position="93"/>
        <end position="111"/>
    </location>
</feature>
<protein>
    <recommendedName>
        <fullName evidence="7">Phosphatidic acid phosphatase type 2/haloperoxidase domain-containing protein</fullName>
    </recommendedName>
</protein>
<feature type="transmembrane region" description="Helical" evidence="6">
    <location>
        <begin position="123"/>
        <end position="145"/>
    </location>
</feature>
<evidence type="ECO:0000259" key="7">
    <source>
        <dbReference type="SMART" id="SM00014"/>
    </source>
</evidence>
<keyword evidence="3 6" id="KW-0812">Transmembrane</keyword>
<evidence type="ECO:0000256" key="5">
    <source>
        <dbReference type="ARBA" id="ARBA00023136"/>
    </source>
</evidence>
<dbReference type="AlphaFoldDB" id="A0AAE1C5C3"/>
<dbReference type="InterPro" id="IPR036938">
    <property type="entry name" value="PAP2/HPO_sf"/>
</dbReference>
<comment type="caution">
    <text evidence="8">The sequence shown here is derived from an EMBL/GenBank/DDBJ whole genome shotgun (WGS) entry which is preliminary data.</text>
</comment>
<dbReference type="PANTHER" id="PTHR10165">
    <property type="entry name" value="LIPID PHOSPHATE PHOSPHATASE"/>
    <property type="match status" value="1"/>
</dbReference>
<dbReference type="SUPFAM" id="SSF54909">
    <property type="entry name" value="Dimeric alpha+beta barrel"/>
    <property type="match status" value="1"/>
</dbReference>
<keyword evidence="4 6" id="KW-1133">Transmembrane helix</keyword>
<dbReference type="GO" id="GO:0006644">
    <property type="term" value="P:phospholipid metabolic process"/>
    <property type="evidence" value="ECO:0007669"/>
    <property type="project" value="InterPro"/>
</dbReference>
<dbReference type="InterPro" id="IPR012577">
    <property type="entry name" value="NIPSNAP"/>
</dbReference>
<dbReference type="SMART" id="SM00014">
    <property type="entry name" value="acidPPc"/>
    <property type="match status" value="1"/>
</dbReference>
<sequence>MMLLMQIKVRSFHDLNNALFGLFFALATTAVIYSVLKWFVGGLRPHFYAVCQPRASAILEAQAAERLMWFDVSVCTNRDKRAIVEAMQSFPSGHTAASFAVAVYTTLYFNAKLKIWSDSRAIHWKLVLFCLPILGAVMIGSSMIIDGSHHWYDVLAGAALSVSTTVNMTVYELRIYTTLPGRMPNLLARFQDHTLKIWEKHGIQQVGFWNTLVGPDANELTYILKWDSLADREKKWNAFFVDPEWVQARADSEKDGAINAKVSSSFLTPTKFSALQ</sequence>
<feature type="transmembrane region" description="Helical" evidence="6">
    <location>
        <begin position="151"/>
        <end position="173"/>
    </location>
</feature>
<name>A0AAE1C5C3_9PEZI</name>
<keyword evidence="5 6" id="KW-0472">Membrane</keyword>